<evidence type="ECO:0000313" key="1">
    <source>
        <dbReference type="EMBL" id="KAK5782331.1"/>
    </source>
</evidence>
<organism evidence="1 2">
    <name type="scientific">Arxiozyma heterogenica</name>
    <dbReference type="NCBI Taxonomy" id="278026"/>
    <lineage>
        <taxon>Eukaryota</taxon>
        <taxon>Fungi</taxon>
        <taxon>Dikarya</taxon>
        <taxon>Ascomycota</taxon>
        <taxon>Saccharomycotina</taxon>
        <taxon>Saccharomycetes</taxon>
        <taxon>Saccharomycetales</taxon>
        <taxon>Saccharomycetaceae</taxon>
        <taxon>Arxiozyma</taxon>
    </lineage>
</organism>
<proteinExistence type="predicted"/>
<sequence>MNREALKLKIPDMRFNHIFSMSLQKEMKKQNKERVNTYVLGKVIFKDIIIIPFLQSFLWTSYIKDNDLDE</sequence>
<keyword evidence="2" id="KW-1185">Reference proteome</keyword>
<dbReference type="Proteomes" id="UP001306508">
    <property type="component" value="Unassembled WGS sequence"/>
</dbReference>
<evidence type="ECO:0000313" key="2">
    <source>
        <dbReference type="Proteomes" id="UP001306508"/>
    </source>
</evidence>
<reference evidence="2" key="1">
    <citation type="submission" date="2023-07" db="EMBL/GenBank/DDBJ databases">
        <title>A draft genome of Kazachstania heterogenica Y-27499.</title>
        <authorList>
            <person name="Donic C."/>
            <person name="Kralova J.S."/>
            <person name="Fidel L."/>
            <person name="Ben-Dor S."/>
            <person name="Jung S."/>
        </authorList>
    </citation>
    <scope>NUCLEOTIDE SEQUENCE [LARGE SCALE GENOMIC DNA]</scope>
    <source>
        <strain evidence="2">Y27499</strain>
    </source>
</reference>
<dbReference type="EMBL" id="JAWIZZ010000006">
    <property type="protein sequence ID" value="KAK5782331.1"/>
    <property type="molecule type" value="Genomic_DNA"/>
</dbReference>
<comment type="caution">
    <text evidence="1">The sequence shown here is derived from an EMBL/GenBank/DDBJ whole genome shotgun (WGS) entry which is preliminary data.</text>
</comment>
<name>A0AAN7W6H1_9SACH</name>
<accession>A0AAN7W6H1</accession>
<dbReference type="AlphaFoldDB" id="A0AAN7W6H1"/>
<gene>
    <name evidence="1" type="ORF">RI543_000266</name>
</gene>
<protein>
    <submittedName>
        <fullName evidence="1">Uncharacterized protein</fullName>
    </submittedName>
</protein>